<evidence type="ECO:0000256" key="1">
    <source>
        <dbReference type="SAM" id="MobiDB-lite"/>
    </source>
</evidence>
<feature type="compositionally biased region" description="Basic and acidic residues" evidence="1">
    <location>
        <begin position="148"/>
        <end position="157"/>
    </location>
</feature>
<dbReference type="AlphaFoldDB" id="A0AAV4FC34"/>
<dbReference type="Proteomes" id="UP000762676">
    <property type="component" value="Unassembled WGS sequence"/>
</dbReference>
<accession>A0AAV4FC34</accession>
<sequence>MATLPRVVAGTPERELWKAPIGVRTALAITTPCMELEGILHNQTTKTHCHKRQGRTPGDRQGPSPGEIDRVLHRLVANNYELQPDMTILQVNQTSSENEKSPSEFEEEVDAAIHMLRPDQSPEADNITADRSGGDETAKALCQNIWEEKNLADRLDPRGATSDNARTSGP</sequence>
<dbReference type="EMBL" id="BMAT01000654">
    <property type="protein sequence ID" value="GFR70436.1"/>
    <property type="molecule type" value="Genomic_DNA"/>
</dbReference>
<reference evidence="2 3" key="1">
    <citation type="journal article" date="2021" name="Elife">
        <title>Chloroplast acquisition without the gene transfer in kleptoplastic sea slugs, Plakobranchus ocellatus.</title>
        <authorList>
            <person name="Maeda T."/>
            <person name="Takahashi S."/>
            <person name="Yoshida T."/>
            <person name="Shimamura S."/>
            <person name="Takaki Y."/>
            <person name="Nagai Y."/>
            <person name="Toyoda A."/>
            <person name="Suzuki Y."/>
            <person name="Arimoto A."/>
            <person name="Ishii H."/>
            <person name="Satoh N."/>
            <person name="Nishiyama T."/>
            <person name="Hasebe M."/>
            <person name="Maruyama T."/>
            <person name="Minagawa J."/>
            <person name="Obokata J."/>
            <person name="Shigenobu S."/>
        </authorList>
    </citation>
    <scope>NUCLEOTIDE SEQUENCE [LARGE SCALE GENOMIC DNA]</scope>
</reference>
<evidence type="ECO:0000313" key="3">
    <source>
        <dbReference type="Proteomes" id="UP000762676"/>
    </source>
</evidence>
<proteinExistence type="predicted"/>
<gene>
    <name evidence="2" type="ORF">ElyMa_000328000</name>
</gene>
<feature type="compositionally biased region" description="Polar residues" evidence="1">
    <location>
        <begin position="161"/>
        <end position="170"/>
    </location>
</feature>
<name>A0AAV4FC34_9GAST</name>
<feature type="region of interest" description="Disordered" evidence="1">
    <location>
        <begin position="148"/>
        <end position="170"/>
    </location>
</feature>
<evidence type="ECO:0000313" key="2">
    <source>
        <dbReference type="EMBL" id="GFR70436.1"/>
    </source>
</evidence>
<feature type="region of interest" description="Disordered" evidence="1">
    <location>
        <begin position="44"/>
        <end position="68"/>
    </location>
</feature>
<organism evidence="2 3">
    <name type="scientific">Elysia marginata</name>
    <dbReference type="NCBI Taxonomy" id="1093978"/>
    <lineage>
        <taxon>Eukaryota</taxon>
        <taxon>Metazoa</taxon>
        <taxon>Spiralia</taxon>
        <taxon>Lophotrochozoa</taxon>
        <taxon>Mollusca</taxon>
        <taxon>Gastropoda</taxon>
        <taxon>Heterobranchia</taxon>
        <taxon>Euthyneura</taxon>
        <taxon>Panpulmonata</taxon>
        <taxon>Sacoglossa</taxon>
        <taxon>Placobranchoidea</taxon>
        <taxon>Plakobranchidae</taxon>
        <taxon>Elysia</taxon>
    </lineage>
</organism>
<keyword evidence="3" id="KW-1185">Reference proteome</keyword>
<comment type="caution">
    <text evidence="2">The sequence shown here is derived from an EMBL/GenBank/DDBJ whole genome shotgun (WGS) entry which is preliminary data.</text>
</comment>
<protein>
    <submittedName>
        <fullName evidence="2">Uncharacterized protein</fullName>
    </submittedName>
</protein>